<reference evidence="2 3" key="1">
    <citation type="submission" date="2023-09" db="EMBL/GenBank/DDBJ databases">
        <title>Genomes of two closely related lineages of the louse Polyplax serrata with different host specificities.</title>
        <authorList>
            <person name="Martinu J."/>
            <person name="Tarabai H."/>
            <person name="Stefka J."/>
            <person name="Hypsa V."/>
        </authorList>
    </citation>
    <scope>NUCLEOTIDE SEQUENCE [LARGE SCALE GENOMIC DNA]</scope>
    <source>
        <strain evidence="2">98ZLc_SE</strain>
    </source>
</reference>
<dbReference type="Proteomes" id="UP001359485">
    <property type="component" value="Unassembled WGS sequence"/>
</dbReference>
<feature type="region of interest" description="Disordered" evidence="1">
    <location>
        <begin position="74"/>
        <end position="97"/>
    </location>
</feature>
<keyword evidence="3" id="KW-1185">Reference proteome</keyword>
<feature type="region of interest" description="Disordered" evidence="1">
    <location>
        <begin position="166"/>
        <end position="196"/>
    </location>
</feature>
<protein>
    <submittedName>
        <fullName evidence="2">Uncharacterized protein</fullName>
    </submittedName>
</protein>
<feature type="compositionally biased region" description="Basic and acidic residues" evidence="1">
    <location>
        <begin position="74"/>
        <end position="87"/>
    </location>
</feature>
<feature type="compositionally biased region" description="Basic residues" evidence="1">
    <location>
        <begin position="187"/>
        <end position="196"/>
    </location>
</feature>
<evidence type="ECO:0000313" key="2">
    <source>
        <dbReference type="EMBL" id="KAK6641913.1"/>
    </source>
</evidence>
<evidence type="ECO:0000256" key="1">
    <source>
        <dbReference type="SAM" id="MobiDB-lite"/>
    </source>
</evidence>
<sequence length="196" mass="21809">MGKQQPFSGVRQFSFLREKTTTASADVVVCLENGWVACGRCTRRKTKPKRRGSNRKIKAEPKWKKYIEKCLAREKERKKSTRRKAENGGDGETSTEGDTVASAFPFVFPWAPLRSVGKVHGRKRCRPLANAQHGRHASFPAVGTTGKSDIRWLPGFPMLSLGAVRAGADDASPPTLSFPERRTLRVASRRSLRGRS</sequence>
<comment type="caution">
    <text evidence="2">The sequence shown here is derived from an EMBL/GenBank/DDBJ whole genome shotgun (WGS) entry which is preliminary data.</text>
</comment>
<organism evidence="2 3">
    <name type="scientific">Polyplax serrata</name>
    <name type="common">Common mouse louse</name>
    <dbReference type="NCBI Taxonomy" id="468196"/>
    <lineage>
        <taxon>Eukaryota</taxon>
        <taxon>Metazoa</taxon>
        <taxon>Ecdysozoa</taxon>
        <taxon>Arthropoda</taxon>
        <taxon>Hexapoda</taxon>
        <taxon>Insecta</taxon>
        <taxon>Pterygota</taxon>
        <taxon>Neoptera</taxon>
        <taxon>Paraneoptera</taxon>
        <taxon>Psocodea</taxon>
        <taxon>Troctomorpha</taxon>
        <taxon>Phthiraptera</taxon>
        <taxon>Anoplura</taxon>
        <taxon>Polyplacidae</taxon>
        <taxon>Polyplax</taxon>
    </lineage>
</organism>
<evidence type="ECO:0000313" key="3">
    <source>
        <dbReference type="Proteomes" id="UP001359485"/>
    </source>
</evidence>
<dbReference type="EMBL" id="JAWJWF010000001">
    <property type="protein sequence ID" value="KAK6641913.1"/>
    <property type="molecule type" value="Genomic_DNA"/>
</dbReference>
<accession>A0ABR1BEP2</accession>
<gene>
    <name evidence="2" type="ORF">RUM44_013633</name>
</gene>
<name>A0ABR1BEP2_POLSC</name>
<proteinExistence type="predicted"/>